<dbReference type="Proteomes" id="UP000236291">
    <property type="component" value="Unassembled WGS sequence"/>
</dbReference>
<reference evidence="1 2" key="2">
    <citation type="journal article" date="2017" name="Front. Plant Sci.">
        <title>Gene Classification and Mining of Molecular Markers Useful in Red Clover (Trifolium pratense) Breeding.</title>
        <authorList>
            <person name="Istvanek J."/>
            <person name="Dluhosova J."/>
            <person name="Dluhos P."/>
            <person name="Patkova L."/>
            <person name="Nedelnik J."/>
            <person name="Repkova J."/>
        </authorList>
    </citation>
    <scope>NUCLEOTIDE SEQUENCE [LARGE SCALE GENOMIC DNA]</scope>
    <source>
        <strain evidence="2">cv. Tatra</strain>
        <tissue evidence="1">Young leaves</tissue>
    </source>
</reference>
<sequence>MGEGILISWLHLLAKVQIITLNHGILDLMVNALKNSGSMRAQLPSFVKLKSLQLESYRWISDERAREM</sequence>
<gene>
    <name evidence="1" type="ORF">L195_g046129</name>
</gene>
<evidence type="ECO:0000313" key="2">
    <source>
        <dbReference type="Proteomes" id="UP000236291"/>
    </source>
</evidence>
<dbReference type="EMBL" id="ASHM01061527">
    <property type="protein sequence ID" value="PNX90006.1"/>
    <property type="molecule type" value="Genomic_DNA"/>
</dbReference>
<feature type="non-terminal residue" evidence="1">
    <location>
        <position position="68"/>
    </location>
</feature>
<dbReference type="AlphaFoldDB" id="A0A2K3MGU0"/>
<protein>
    <submittedName>
        <fullName evidence="1">Uncharacterized protein</fullName>
    </submittedName>
</protein>
<accession>A0A2K3MGU0</accession>
<comment type="caution">
    <text evidence="1">The sequence shown here is derived from an EMBL/GenBank/DDBJ whole genome shotgun (WGS) entry which is preliminary data.</text>
</comment>
<name>A0A2K3MGU0_TRIPR</name>
<proteinExistence type="predicted"/>
<evidence type="ECO:0000313" key="1">
    <source>
        <dbReference type="EMBL" id="PNX90006.1"/>
    </source>
</evidence>
<reference evidence="1 2" key="1">
    <citation type="journal article" date="2014" name="Am. J. Bot.">
        <title>Genome assembly and annotation for red clover (Trifolium pratense; Fabaceae).</title>
        <authorList>
            <person name="Istvanek J."/>
            <person name="Jaros M."/>
            <person name="Krenek A."/>
            <person name="Repkova J."/>
        </authorList>
    </citation>
    <scope>NUCLEOTIDE SEQUENCE [LARGE SCALE GENOMIC DNA]</scope>
    <source>
        <strain evidence="2">cv. Tatra</strain>
        <tissue evidence="1">Young leaves</tissue>
    </source>
</reference>
<organism evidence="1 2">
    <name type="scientific">Trifolium pratense</name>
    <name type="common">Red clover</name>
    <dbReference type="NCBI Taxonomy" id="57577"/>
    <lineage>
        <taxon>Eukaryota</taxon>
        <taxon>Viridiplantae</taxon>
        <taxon>Streptophyta</taxon>
        <taxon>Embryophyta</taxon>
        <taxon>Tracheophyta</taxon>
        <taxon>Spermatophyta</taxon>
        <taxon>Magnoliopsida</taxon>
        <taxon>eudicotyledons</taxon>
        <taxon>Gunneridae</taxon>
        <taxon>Pentapetalae</taxon>
        <taxon>rosids</taxon>
        <taxon>fabids</taxon>
        <taxon>Fabales</taxon>
        <taxon>Fabaceae</taxon>
        <taxon>Papilionoideae</taxon>
        <taxon>50 kb inversion clade</taxon>
        <taxon>NPAAA clade</taxon>
        <taxon>Hologalegina</taxon>
        <taxon>IRL clade</taxon>
        <taxon>Trifolieae</taxon>
        <taxon>Trifolium</taxon>
    </lineage>
</organism>